<dbReference type="InterPro" id="IPR016181">
    <property type="entry name" value="Acyl_CoA_acyltransferase"/>
</dbReference>
<dbReference type="SUPFAM" id="SSF55729">
    <property type="entry name" value="Acyl-CoA N-acyltransferases (Nat)"/>
    <property type="match status" value="1"/>
</dbReference>
<evidence type="ECO:0000259" key="1">
    <source>
        <dbReference type="PROSITE" id="PS51729"/>
    </source>
</evidence>
<reference evidence="3" key="1">
    <citation type="journal article" date="2019" name="Int. J. Syst. Evol. Microbiol.">
        <title>The Global Catalogue of Microorganisms (GCM) 10K type strain sequencing project: providing services to taxonomists for standard genome sequencing and annotation.</title>
        <authorList>
            <consortium name="The Broad Institute Genomics Platform"/>
            <consortium name="The Broad Institute Genome Sequencing Center for Infectious Disease"/>
            <person name="Wu L."/>
            <person name="Ma J."/>
        </authorList>
    </citation>
    <scope>NUCLEOTIDE SEQUENCE [LARGE SCALE GENOMIC DNA]</scope>
    <source>
        <strain evidence="3">JCM 17919</strain>
    </source>
</reference>
<gene>
    <name evidence="2" type="ORF">GCM10023184_36320</name>
</gene>
<dbReference type="Gene3D" id="3.40.630.30">
    <property type="match status" value="1"/>
</dbReference>
<dbReference type="PANTHER" id="PTHR31435">
    <property type="entry name" value="PROTEIN NATD1"/>
    <property type="match status" value="1"/>
</dbReference>
<name>A0ABP8HIA3_9BACT</name>
<accession>A0ABP8HIA3</accession>
<dbReference type="EMBL" id="BAABGY010000011">
    <property type="protein sequence ID" value="GAA4339314.1"/>
    <property type="molecule type" value="Genomic_DNA"/>
</dbReference>
<organism evidence="2 3">
    <name type="scientific">Flaviaesturariibacter amylovorans</name>
    <dbReference type="NCBI Taxonomy" id="1084520"/>
    <lineage>
        <taxon>Bacteria</taxon>
        <taxon>Pseudomonadati</taxon>
        <taxon>Bacteroidota</taxon>
        <taxon>Chitinophagia</taxon>
        <taxon>Chitinophagales</taxon>
        <taxon>Chitinophagaceae</taxon>
        <taxon>Flaviaestuariibacter</taxon>
    </lineage>
</organism>
<protein>
    <recommendedName>
        <fullName evidence="1">N-acetyltransferase domain-containing protein</fullName>
    </recommendedName>
</protein>
<evidence type="ECO:0000313" key="3">
    <source>
        <dbReference type="Proteomes" id="UP001501725"/>
    </source>
</evidence>
<comment type="caution">
    <text evidence="2">The sequence shown here is derived from an EMBL/GenBank/DDBJ whole genome shotgun (WGS) entry which is preliminary data.</text>
</comment>
<dbReference type="Proteomes" id="UP001501725">
    <property type="component" value="Unassembled WGS sequence"/>
</dbReference>
<dbReference type="Pfam" id="PF14542">
    <property type="entry name" value="Acetyltransf_CG"/>
    <property type="match status" value="1"/>
</dbReference>
<dbReference type="InterPro" id="IPR045057">
    <property type="entry name" value="Gcn5-rel_NAT"/>
</dbReference>
<evidence type="ECO:0000313" key="2">
    <source>
        <dbReference type="EMBL" id="GAA4339314.1"/>
    </source>
</evidence>
<dbReference type="InterPro" id="IPR031165">
    <property type="entry name" value="GNAT_YJDJ"/>
</dbReference>
<feature type="domain" description="N-acetyltransferase" evidence="1">
    <location>
        <begin position="70"/>
        <end position="155"/>
    </location>
</feature>
<proteinExistence type="predicted"/>
<dbReference type="PROSITE" id="PS51729">
    <property type="entry name" value="GNAT_YJDJ"/>
    <property type="match status" value="1"/>
</dbReference>
<sequence length="157" mass="17153">MSVRTRFLPQQWVRVSTGTPSRRLFPELNKSDGQRLFAGGSGGGGSVGLWPSALIPSAPDPPYLSGMNIRNNTQNLRFEIELDGELAVLEYRLHGGNIMLMHTGVPDALGGRGIAAALALHAFEYAKAEGMPVVVYCPYVKVWLERHPEWKGLVQAP</sequence>
<keyword evidence="3" id="KW-1185">Reference proteome</keyword>
<dbReference type="PANTHER" id="PTHR31435:SF9">
    <property type="entry name" value="PROTEIN NATD1"/>
    <property type="match status" value="1"/>
</dbReference>